<organism evidence="1 2">
    <name type="scientific">Mycena sanguinolenta</name>
    <dbReference type="NCBI Taxonomy" id="230812"/>
    <lineage>
        <taxon>Eukaryota</taxon>
        <taxon>Fungi</taxon>
        <taxon>Dikarya</taxon>
        <taxon>Basidiomycota</taxon>
        <taxon>Agaricomycotina</taxon>
        <taxon>Agaricomycetes</taxon>
        <taxon>Agaricomycetidae</taxon>
        <taxon>Agaricales</taxon>
        <taxon>Marasmiineae</taxon>
        <taxon>Mycenaceae</taxon>
        <taxon>Mycena</taxon>
    </lineage>
</organism>
<accession>A0A8H6X9H2</accession>
<name>A0A8H6X9H2_9AGAR</name>
<reference evidence="1" key="1">
    <citation type="submission" date="2020-05" db="EMBL/GenBank/DDBJ databases">
        <title>Mycena genomes resolve the evolution of fungal bioluminescence.</title>
        <authorList>
            <person name="Tsai I.J."/>
        </authorList>
    </citation>
    <scope>NUCLEOTIDE SEQUENCE</scope>
    <source>
        <strain evidence="1">160909Yilan</strain>
    </source>
</reference>
<proteinExistence type="predicted"/>
<sequence>MIHHTCNAYMTIYVPVDTSLRMACVVLNHQKPHSHPIPLVSKASLDIRDTYRRCVKATGVFGTSVQKVDDASTTSLLLKGQSPAMFHPSLHRKRFKRDIIQDEKLKLSPAGLGIAGVYARYYKDLQDLAPEQRYIQNIITTDEGRTIIITMVPYLASFVHAARTIQVDTTFGRVAGELNEWEFVIWYAGVERALTVGRIYTNGADRIFL</sequence>
<dbReference type="EMBL" id="JACAZH010000037">
    <property type="protein sequence ID" value="KAF7336436.1"/>
    <property type="molecule type" value="Genomic_DNA"/>
</dbReference>
<evidence type="ECO:0000313" key="2">
    <source>
        <dbReference type="Proteomes" id="UP000623467"/>
    </source>
</evidence>
<dbReference type="OrthoDB" id="2976708at2759"/>
<keyword evidence="2" id="KW-1185">Reference proteome</keyword>
<gene>
    <name evidence="1" type="ORF">MSAN_02297600</name>
</gene>
<comment type="caution">
    <text evidence="1">The sequence shown here is derived from an EMBL/GenBank/DDBJ whole genome shotgun (WGS) entry which is preliminary data.</text>
</comment>
<protein>
    <submittedName>
        <fullName evidence="1">Uncharacterized protein</fullName>
    </submittedName>
</protein>
<dbReference type="Proteomes" id="UP000623467">
    <property type="component" value="Unassembled WGS sequence"/>
</dbReference>
<dbReference type="AlphaFoldDB" id="A0A8H6X9H2"/>
<evidence type="ECO:0000313" key="1">
    <source>
        <dbReference type="EMBL" id="KAF7336436.1"/>
    </source>
</evidence>